<dbReference type="Proteomes" id="UP000740926">
    <property type="component" value="Unassembled WGS sequence"/>
</dbReference>
<reference evidence="2 3" key="1">
    <citation type="journal article" date="2020" name="Microb. Genom.">
        <title>Genetic diversity of clinical and environmental Mucorales isolates obtained from an investigation of mucormycosis cases among solid organ transplant recipients.</title>
        <authorList>
            <person name="Nguyen M.H."/>
            <person name="Kaul D."/>
            <person name="Muto C."/>
            <person name="Cheng S.J."/>
            <person name="Richter R.A."/>
            <person name="Bruno V.M."/>
            <person name="Liu G."/>
            <person name="Beyhan S."/>
            <person name="Sundermann A.J."/>
            <person name="Mounaud S."/>
            <person name="Pasculle A.W."/>
            <person name="Nierman W.C."/>
            <person name="Driscoll E."/>
            <person name="Cumbie R."/>
            <person name="Clancy C.J."/>
            <person name="Dupont C.L."/>
        </authorList>
    </citation>
    <scope>NUCLEOTIDE SEQUENCE [LARGE SCALE GENOMIC DNA]</scope>
    <source>
        <strain evidence="2 3">GL24</strain>
    </source>
</reference>
<dbReference type="AlphaFoldDB" id="A0A9P7C455"/>
<keyword evidence="3" id="KW-1185">Reference proteome</keyword>
<evidence type="ECO:0000256" key="1">
    <source>
        <dbReference type="SAM" id="MobiDB-lite"/>
    </source>
</evidence>
<proteinExistence type="predicted"/>
<evidence type="ECO:0000313" key="3">
    <source>
        <dbReference type="Proteomes" id="UP000740926"/>
    </source>
</evidence>
<gene>
    <name evidence="2" type="ORF">G6F50_015543</name>
</gene>
<name>A0A9P7C455_9FUNG</name>
<sequence>MATQPSAPECTWPMVQSDRIGTQLVPGALQGHDAVDHAAPGRRQQNQRERHAQRLGPVGQRRIQQVVRTRPHVREGQRPEVDDGKAVRIDRAAGLLGHEVIHHAQEAGGQEKAHRVMPVPPLHHGVLDAGIRRI</sequence>
<protein>
    <submittedName>
        <fullName evidence="2">Uncharacterized protein</fullName>
    </submittedName>
</protein>
<comment type="caution">
    <text evidence="2">The sequence shown here is derived from an EMBL/GenBank/DDBJ whole genome shotgun (WGS) entry which is preliminary data.</text>
</comment>
<feature type="region of interest" description="Disordered" evidence="1">
    <location>
        <begin position="38"/>
        <end position="60"/>
    </location>
</feature>
<evidence type="ECO:0000313" key="2">
    <source>
        <dbReference type="EMBL" id="KAG1534509.1"/>
    </source>
</evidence>
<dbReference type="EMBL" id="JAANIU010008699">
    <property type="protein sequence ID" value="KAG1534509.1"/>
    <property type="molecule type" value="Genomic_DNA"/>
</dbReference>
<accession>A0A9P7C455</accession>
<organism evidence="2 3">
    <name type="scientific">Rhizopus delemar</name>
    <dbReference type="NCBI Taxonomy" id="936053"/>
    <lineage>
        <taxon>Eukaryota</taxon>
        <taxon>Fungi</taxon>
        <taxon>Fungi incertae sedis</taxon>
        <taxon>Mucoromycota</taxon>
        <taxon>Mucoromycotina</taxon>
        <taxon>Mucoromycetes</taxon>
        <taxon>Mucorales</taxon>
        <taxon>Mucorineae</taxon>
        <taxon>Rhizopodaceae</taxon>
        <taxon>Rhizopus</taxon>
    </lineage>
</organism>